<proteinExistence type="predicted"/>
<dbReference type="Proteomes" id="UP000885826">
    <property type="component" value="Unassembled WGS sequence"/>
</dbReference>
<protein>
    <submittedName>
        <fullName evidence="2">Nickel pincer cofactor biosynthesis protein LarC</fullName>
    </submittedName>
</protein>
<dbReference type="Pfam" id="PF01969">
    <property type="entry name" value="Ni_insertion"/>
    <property type="match status" value="1"/>
</dbReference>
<keyword evidence="1" id="KW-0533">Nickel</keyword>
<gene>
    <name evidence="2" type="primary">larC</name>
    <name evidence="2" type="ORF">ENI34_03810</name>
</gene>
<dbReference type="Gene3D" id="3.30.70.1380">
    <property type="entry name" value="Transcriptional regulatory protein pf0864 domain like"/>
    <property type="match status" value="1"/>
</dbReference>
<evidence type="ECO:0000313" key="3">
    <source>
        <dbReference type="Proteomes" id="UP000885826"/>
    </source>
</evidence>
<reference evidence="2" key="1">
    <citation type="journal article" date="2020" name="mSystems">
        <title>Genome- and Community-Level Interaction Insights into Carbon Utilization and Element Cycling Functions of Hydrothermarchaeota in Hydrothermal Sediment.</title>
        <authorList>
            <person name="Zhou Z."/>
            <person name="Liu Y."/>
            <person name="Xu W."/>
            <person name="Pan J."/>
            <person name="Luo Z.H."/>
            <person name="Li M."/>
        </authorList>
    </citation>
    <scope>NUCLEOTIDE SEQUENCE</scope>
    <source>
        <strain evidence="2">HyVt-388</strain>
    </source>
</reference>
<dbReference type="PANTHER" id="PTHR36566">
    <property type="entry name" value="NICKEL INSERTION PROTEIN-RELATED"/>
    <property type="match status" value="1"/>
</dbReference>
<sequence>MKILYFDPISGASGDMILAALIDCGVPIRYLKEKLKFIPRCELKVVRLQKQGVSARGVRFKINTKIKEDRFIPLINKSDLTPKIKKDAIKIINRIFSVEKKVHRSPSLHLHELADADTLLDITGALVALDYLQVEKIYSRALKAGIGFIKTQEGNMPSFNFATAELLKGFPVEFLPIPAELTTPTGAAIISTIAEPTNRLVFSKIHAVGLGAGTYNLKDYPNLMRIFIGESIGLIEDECTVIETNIDDMNPQDYELVFDRLYDAGALEVFMTPVIMKRSRPGILLTVLAQDNIDGIMQILLTETTTLGVRFTKTSRRKITRSIKKVKSPYGTIRIKIAEFNQKMKFSIEYEDLKKLALRSGCSIQKLRSDLISFVTRELNKGHYENF</sequence>
<dbReference type="EMBL" id="DRIG01000039">
    <property type="protein sequence ID" value="HEC78252.1"/>
    <property type="molecule type" value="Genomic_DNA"/>
</dbReference>
<accession>A0A9C9JZL7</accession>
<dbReference type="AlphaFoldDB" id="A0A9C9JZL7"/>
<evidence type="ECO:0000256" key="1">
    <source>
        <dbReference type="ARBA" id="ARBA00022596"/>
    </source>
</evidence>
<dbReference type="InterPro" id="IPR002822">
    <property type="entry name" value="Ni_insertion"/>
</dbReference>
<comment type="caution">
    <text evidence="2">The sequence shown here is derived from an EMBL/GenBank/DDBJ whole genome shotgun (WGS) entry which is preliminary data.</text>
</comment>
<name>A0A9C9JZL7_UNCW3</name>
<organism evidence="2 3">
    <name type="scientific">candidate division WOR-3 bacterium</name>
    <dbReference type="NCBI Taxonomy" id="2052148"/>
    <lineage>
        <taxon>Bacteria</taxon>
        <taxon>Bacteria division WOR-3</taxon>
    </lineage>
</organism>
<dbReference type="NCBIfam" id="TIGR00299">
    <property type="entry name" value="nickel pincer cofactor biosynthesis protein LarC"/>
    <property type="match status" value="1"/>
</dbReference>
<evidence type="ECO:0000313" key="2">
    <source>
        <dbReference type="EMBL" id="HEC78252.1"/>
    </source>
</evidence>
<dbReference type="PANTHER" id="PTHR36566:SF1">
    <property type="entry name" value="PYRIDINIUM-3,5-BISTHIOCARBOXYLIC ACID MONONUCLEOTIDE NICKEL INSERTION PROTEIN"/>
    <property type="match status" value="1"/>
</dbReference>